<comment type="caution">
    <text evidence="2">The sequence shown here is derived from an EMBL/GenBank/DDBJ whole genome shotgun (WGS) entry which is preliminary data.</text>
</comment>
<keyword evidence="1" id="KW-0812">Transmembrane</keyword>
<reference evidence="2 3" key="1">
    <citation type="submission" date="2012-04" db="EMBL/GenBank/DDBJ databases">
        <title>The Genome Sequence of Bartonella koehlerae C-29.</title>
        <authorList>
            <consortium name="The Broad Institute Genome Sequencing Platform"/>
            <consortium name="The Broad Institute Genome Sequencing Center for Infectious Disease"/>
            <person name="Feldgarden M."/>
            <person name="Kirby J."/>
            <person name="Kosoy M."/>
            <person name="Birtles R."/>
            <person name="Probert W.S."/>
            <person name="Chiaraviglio L."/>
            <person name="Walker B."/>
            <person name="Young S.K."/>
            <person name="Zeng Q."/>
            <person name="Gargeya S."/>
            <person name="Fitzgerald M."/>
            <person name="Haas B."/>
            <person name="Abouelleil A."/>
            <person name="Alvarado L."/>
            <person name="Arachchi H.M."/>
            <person name="Berlin A.M."/>
            <person name="Chapman S.B."/>
            <person name="Goldberg J."/>
            <person name="Griggs A."/>
            <person name="Gujja S."/>
            <person name="Hansen M."/>
            <person name="Howarth C."/>
            <person name="Imamovic A."/>
            <person name="Larimer J."/>
            <person name="McCowen C."/>
            <person name="Montmayeur A."/>
            <person name="Murphy C."/>
            <person name="Neiman D."/>
            <person name="Pearson M."/>
            <person name="Priest M."/>
            <person name="Roberts A."/>
            <person name="Saif S."/>
            <person name="Shea T."/>
            <person name="Sisk P."/>
            <person name="Sykes S."/>
            <person name="Wortman J."/>
            <person name="Nusbaum C."/>
            <person name="Birren B."/>
        </authorList>
    </citation>
    <scope>NUCLEOTIDE SEQUENCE [LARGE SCALE GENOMIC DNA]</scope>
    <source>
        <strain evidence="2 3">C-29</strain>
    </source>
</reference>
<dbReference type="EMBL" id="AHPL01000001">
    <property type="protein sequence ID" value="KEC56541.1"/>
    <property type="molecule type" value="Genomic_DNA"/>
</dbReference>
<feature type="transmembrane region" description="Helical" evidence="1">
    <location>
        <begin position="107"/>
        <end position="126"/>
    </location>
</feature>
<organism evidence="2 3">
    <name type="scientific">Bartonella koehlerae C-29</name>
    <dbReference type="NCBI Taxonomy" id="1134510"/>
    <lineage>
        <taxon>Bacteria</taxon>
        <taxon>Pseudomonadati</taxon>
        <taxon>Pseudomonadota</taxon>
        <taxon>Alphaproteobacteria</taxon>
        <taxon>Hyphomicrobiales</taxon>
        <taxon>Bartonellaceae</taxon>
        <taxon>Bartonella</taxon>
    </lineage>
</organism>
<sequence>MSFNSALCKTFYERTTSPPASNSTRNNLLQRRFTNNQPTNLQVPAASSSFSPLFHLAHYTTLQHPLSLPETASPATPLHLTFQFPLQKAILPHTLSHLYITLLKTQIIHNFPIFFIFTFLHFYEFTEKYKRV</sequence>
<accession>A0A067WCA5</accession>
<protein>
    <submittedName>
        <fullName evidence="2">Uncharacterized protein</fullName>
    </submittedName>
</protein>
<dbReference type="AlphaFoldDB" id="A0A067WCA5"/>
<dbReference type="HOGENOM" id="CLU_1912947_0_0_5"/>
<evidence type="ECO:0000313" key="2">
    <source>
        <dbReference type="EMBL" id="KEC56541.1"/>
    </source>
</evidence>
<evidence type="ECO:0000313" key="3">
    <source>
        <dbReference type="Proteomes" id="UP000027015"/>
    </source>
</evidence>
<keyword evidence="1" id="KW-0472">Membrane</keyword>
<dbReference type="Proteomes" id="UP000027015">
    <property type="component" value="Unassembled WGS sequence"/>
</dbReference>
<gene>
    <name evidence="2" type="ORF">O9A_00035</name>
</gene>
<keyword evidence="3" id="KW-1185">Reference proteome</keyword>
<name>A0A067WCA5_9HYPH</name>
<evidence type="ECO:0000256" key="1">
    <source>
        <dbReference type="SAM" id="Phobius"/>
    </source>
</evidence>
<proteinExistence type="predicted"/>
<keyword evidence="1" id="KW-1133">Transmembrane helix</keyword>